<evidence type="ECO:0000259" key="2">
    <source>
        <dbReference type="PROSITE" id="PS50846"/>
    </source>
</evidence>
<dbReference type="Pfam" id="PF00403">
    <property type="entry name" value="HMA"/>
    <property type="match status" value="1"/>
</dbReference>
<dbReference type="PROSITE" id="PS50846">
    <property type="entry name" value="HMA_2"/>
    <property type="match status" value="1"/>
</dbReference>
<accession>A0A544YVG4</accession>
<dbReference type="GO" id="GO:0005507">
    <property type="term" value="F:copper ion binding"/>
    <property type="evidence" value="ECO:0007669"/>
    <property type="project" value="InterPro"/>
</dbReference>
<dbReference type="AlphaFoldDB" id="A0A544YVG4"/>
<dbReference type="InterPro" id="IPR036163">
    <property type="entry name" value="HMA_dom_sf"/>
</dbReference>
<protein>
    <submittedName>
        <fullName evidence="3">Heavy metal transporter</fullName>
    </submittedName>
</protein>
<dbReference type="GO" id="GO:0006825">
    <property type="term" value="P:copper ion transport"/>
    <property type="evidence" value="ECO:0007669"/>
    <property type="project" value="InterPro"/>
</dbReference>
<dbReference type="CDD" id="cd00371">
    <property type="entry name" value="HMA"/>
    <property type="match status" value="1"/>
</dbReference>
<dbReference type="SUPFAM" id="SSF55008">
    <property type="entry name" value="HMA, heavy metal-associated domain"/>
    <property type="match status" value="1"/>
</dbReference>
<reference evidence="3 4" key="1">
    <citation type="submission" date="2019-07" db="EMBL/GenBank/DDBJ databases">
        <title>Microbispora hainanensis DSM 45428.</title>
        <authorList>
            <person name="Thawai C."/>
        </authorList>
    </citation>
    <scope>NUCLEOTIDE SEQUENCE [LARGE SCALE GENOMIC DNA]</scope>
    <source>
        <strain evidence="3 4">DSM 45428</strain>
    </source>
</reference>
<dbReference type="PROSITE" id="PS01047">
    <property type="entry name" value="HMA_1"/>
    <property type="match status" value="1"/>
</dbReference>
<name>A0A544YVG4_9ACTN</name>
<dbReference type="PRINTS" id="PR00944">
    <property type="entry name" value="CUEXPORT"/>
</dbReference>
<dbReference type="InterPro" id="IPR000428">
    <property type="entry name" value="Cu-bd"/>
</dbReference>
<feature type="domain" description="HMA" evidence="2">
    <location>
        <begin position="1"/>
        <end position="66"/>
    </location>
</feature>
<dbReference type="Proteomes" id="UP000316541">
    <property type="component" value="Unassembled WGS sequence"/>
</dbReference>
<dbReference type="InterPro" id="IPR006121">
    <property type="entry name" value="HMA_dom"/>
</dbReference>
<dbReference type="Gene3D" id="3.30.70.100">
    <property type="match status" value="1"/>
</dbReference>
<dbReference type="RefSeq" id="WP_142619433.1">
    <property type="nucleotide sequence ID" value="NZ_VIRM01000015.1"/>
</dbReference>
<evidence type="ECO:0000256" key="1">
    <source>
        <dbReference type="ARBA" id="ARBA00022723"/>
    </source>
</evidence>
<sequence length="69" mass="6721">MTSTYTVTGMTCGHCVSSVKEEVGGVPGVTGVQVDLATGSLTVESDGGVDDAAVVAAVREAGYDVAGVS</sequence>
<evidence type="ECO:0000313" key="4">
    <source>
        <dbReference type="Proteomes" id="UP000316541"/>
    </source>
</evidence>
<proteinExistence type="predicted"/>
<dbReference type="InterPro" id="IPR017969">
    <property type="entry name" value="Heavy-metal-associated_CS"/>
</dbReference>
<dbReference type="EMBL" id="VIRM01000015">
    <property type="protein sequence ID" value="TQS20770.1"/>
    <property type="molecule type" value="Genomic_DNA"/>
</dbReference>
<keyword evidence="1" id="KW-0479">Metal-binding</keyword>
<comment type="caution">
    <text evidence="3">The sequence shown here is derived from an EMBL/GenBank/DDBJ whole genome shotgun (WGS) entry which is preliminary data.</text>
</comment>
<gene>
    <name evidence="3" type="ORF">FLX08_14960</name>
</gene>
<evidence type="ECO:0000313" key="3">
    <source>
        <dbReference type="EMBL" id="TQS20770.1"/>
    </source>
</evidence>
<organism evidence="3 4">
    <name type="scientific">Microbispora hainanensis</name>
    <dbReference type="NCBI Taxonomy" id="568844"/>
    <lineage>
        <taxon>Bacteria</taxon>
        <taxon>Bacillati</taxon>
        <taxon>Actinomycetota</taxon>
        <taxon>Actinomycetes</taxon>
        <taxon>Streptosporangiales</taxon>
        <taxon>Streptosporangiaceae</taxon>
        <taxon>Microbispora</taxon>
    </lineage>
</organism>